<reference evidence="6 7" key="1">
    <citation type="submission" date="2006-03" db="EMBL/GenBank/DDBJ databases">
        <title>Complete sequence of Shewanella denitrificans OS217.</title>
        <authorList>
            <consortium name="US DOE Joint Genome Institute"/>
            <person name="Copeland A."/>
            <person name="Lucas S."/>
            <person name="Lapidus A."/>
            <person name="Barry K."/>
            <person name="Detter J.C."/>
            <person name="Glavina del Rio T."/>
            <person name="Hammon N."/>
            <person name="Israni S."/>
            <person name="Dalin E."/>
            <person name="Tice H."/>
            <person name="Pitluck S."/>
            <person name="Brettin T."/>
            <person name="Bruce D."/>
            <person name="Han C."/>
            <person name="Tapia R."/>
            <person name="Gilna P."/>
            <person name="Kiss H."/>
            <person name="Schmutz J."/>
            <person name="Larimer F."/>
            <person name="Land M."/>
            <person name="Hauser L."/>
            <person name="Kyrpides N."/>
            <person name="Lykidis A."/>
            <person name="Richardson P."/>
        </authorList>
    </citation>
    <scope>NUCLEOTIDE SEQUENCE [LARGE SCALE GENOMIC DNA]</scope>
    <source>
        <strain evidence="7">OS217 / ATCC BAA-1090 / DSM 15013</strain>
    </source>
</reference>
<dbReference type="KEGG" id="sdn:Sden_2634"/>
<keyword evidence="3" id="KW-0731">Sigma factor</keyword>
<evidence type="ECO:0000313" key="7">
    <source>
        <dbReference type="Proteomes" id="UP000001982"/>
    </source>
</evidence>
<dbReference type="InterPro" id="IPR014284">
    <property type="entry name" value="RNA_pol_sigma-70_dom"/>
</dbReference>
<dbReference type="PANTHER" id="PTHR43133">
    <property type="entry name" value="RNA POLYMERASE ECF-TYPE SIGMA FACTO"/>
    <property type="match status" value="1"/>
</dbReference>
<dbReference type="SUPFAM" id="SSF88659">
    <property type="entry name" value="Sigma3 and sigma4 domains of RNA polymerase sigma factors"/>
    <property type="match status" value="1"/>
</dbReference>
<dbReference type="GO" id="GO:0016987">
    <property type="term" value="F:sigma factor activity"/>
    <property type="evidence" value="ECO:0007669"/>
    <property type="project" value="UniProtKB-KW"/>
</dbReference>
<gene>
    <name evidence="6" type="ordered locus">Sden_2634</name>
</gene>
<dbReference type="SUPFAM" id="SSF88946">
    <property type="entry name" value="Sigma2 domain of RNA polymerase sigma factors"/>
    <property type="match status" value="1"/>
</dbReference>
<dbReference type="Pfam" id="PF08281">
    <property type="entry name" value="Sigma70_r4_2"/>
    <property type="match status" value="1"/>
</dbReference>
<dbReference type="HOGENOM" id="CLU_047691_3_1_6"/>
<dbReference type="Gene3D" id="1.10.10.10">
    <property type="entry name" value="Winged helix-like DNA-binding domain superfamily/Winged helix DNA-binding domain"/>
    <property type="match status" value="1"/>
</dbReference>
<proteinExistence type="inferred from homology"/>
<sequence>METLCPSDCRSSYDFLWRHRLKWPSFGLLDHRRGHFHCHHRLYRFLPYVCVRCTEEKELMTQPANTTRYDAHMFELARAGDEVAINNLVIATQPDIRRYAKLSCAAANVDDAVQETLWLLSKRIGTVKMLASLPAWLFTVVKRECFRVAQKAHLLKGAEDIDGFADDLQLSHRPENELRLDLIRAIQSLPEHYRHLVLLRDINGMTIEEIADELNRSRESVKAQLHRARLLIREYLI</sequence>
<protein>
    <submittedName>
        <fullName evidence="6">Sigma-70, region 4 type 2</fullName>
    </submittedName>
</protein>
<dbReference type="CDD" id="cd06171">
    <property type="entry name" value="Sigma70_r4"/>
    <property type="match status" value="1"/>
</dbReference>
<dbReference type="eggNOG" id="COG1595">
    <property type="taxonomic scope" value="Bacteria"/>
</dbReference>
<dbReference type="InterPro" id="IPR013325">
    <property type="entry name" value="RNA_pol_sigma_r2"/>
</dbReference>
<evidence type="ECO:0000313" key="6">
    <source>
        <dbReference type="EMBL" id="ABE55913.1"/>
    </source>
</evidence>
<dbReference type="NCBIfam" id="TIGR02937">
    <property type="entry name" value="sigma70-ECF"/>
    <property type="match status" value="1"/>
</dbReference>
<evidence type="ECO:0000256" key="4">
    <source>
        <dbReference type="ARBA" id="ARBA00023163"/>
    </source>
</evidence>
<evidence type="ECO:0000256" key="3">
    <source>
        <dbReference type="ARBA" id="ARBA00023082"/>
    </source>
</evidence>
<evidence type="ECO:0000256" key="2">
    <source>
        <dbReference type="ARBA" id="ARBA00023015"/>
    </source>
</evidence>
<dbReference type="InterPro" id="IPR013249">
    <property type="entry name" value="RNA_pol_sigma70_r4_t2"/>
</dbReference>
<dbReference type="InterPro" id="IPR039425">
    <property type="entry name" value="RNA_pol_sigma-70-like"/>
</dbReference>
<dbReference type="GO" id="GO:0006352">
    <property type="term" value="P:DNA-templated transcription initiation"/>
    <property type="evidence" value="ECO:0007669"/>
    <property type="project" value="InterPro"/>
</dbReference>
<dbReference type="PANTHER" id="PTHR43133:SF51">
    <property type="entry name" value="RNA POLYMERASE SIGMA FACTOR"/>
    <property type="match status" value="1"/>
</dbReference>
<dbReference type="STRING" id="318161.Sden_2634"/>
<name>Q12KW3_SHEDO</name>
<dbReference type="InterPro" id="IPR036388">
    <property type="entry name" value="WH-like_DNA-bd_sf"/>
</dbReference>
<comment type="similarity">
    <text evidence="1">Belongs to the sigma-70 factor family. ECF subfamily.</text>
</comment>
<evidence type="ECO:0000256" key="1">
    <source>
        <dbReference type="ARBA" id="ARBA00010641"/>
    </source>
</evidence>
<keyword evidence="2" id="KW-0805">Transcription regulation</keyword>
<keyword evidence="7" id="KW-1185">Reference proteome</keyword>
<feature type="domain" description="RNA polymerase sigma factor 70 region 4 type 2" evidence="5">
    <location>
        <begin position="180"/>
        <end position="230"/>
    </location>
</feature>
<dbReference type="GO" id="GO:0003677">
    <property type="term" value="F:DNA binding"/>
    <property type="evidence" value="ECO:0007669"/>
    <property type="project" value="InterPro"/>
</dbReference>
<accession>Q12KW3</accession>
<dbReference type="EMBL" id="CP000302">
    <property type="protein sequence ID" value="ABE55913.1"/>
    <property type="molecule type" value="Genomic_DNA"/>
</dbReference>
<dbReference type="Gene3D" id="1.10.1740.10">
    <property type="match status" value="1"/>
</dbReference>
<organism evidence="6 7">
    <name type="scientific">Shewanella denitrificans (strain OS217 / ATCC BAA-1090 / DSM 15013)</name>
    <dbReference type="NCBI Taxonomy" id="318161"/>
    <lineage>
        <taxon>Bacteria</taxon>
        <taxon>Pseudomonadati</taxon>
        <taxon>Pseudomonadota</taxon>
        <taxon>Gammaproteobacteria</taxon>
        <taxon>Alteromonadales</taxon>
        <taxon>Shewanellaceae</taxon>
        <taxon>Shewanella</taxon>
    </lineage>
</organism>
<dbReference type="AlphaFoldDB" id="Q12KW3"/>
<keyword evidence="4" id="KW-0804">Transcription</keyword>
<evidence type="ECO:0000259" key="5">
    <source>
        <dbReference type="Pfam" id="PF08281"/>
    </source>
</evidence>
<dbReference type="Proteomes" id="UP000001982">
    <property type="component" value="Chromosome"/>
</dbReference>
<dbReference type="InterPro" id="IPR013324">
    <property type="entry name" value="RNA_pol_sigma_r3/r4-like"/>
</dbReference>